<keyword evidence="7" id="KW-1185">Reference proteome</keyword>
<protein>
    <submittedName>
        <fullName evidence="6">Transcriptional regulator, LysR family</fullName>
    </submittedName>
</protein>
<dbReference type="InterPro" id="IPR058163">
    <property type="entry name" value="LysR-type_TF_proteobact-type"/>
</dbReference>
<evidence type="ECO:0000313" key="6">
    <source>
        <dbReference type="EMBL" id="SEQ99709.1"/>
    </source>
</evidence>
<dbReference type="PROSITE" id="PS50931">
    <property type="entry name" value="HTH_LYSR"/>
    <property type="match status" value="1"/>
</dbReference>
<dbReference type="SUPFAM" id="SSF53850">
    <property type="entry name" value="Periplasmic binding protein-like II"/>
    <property type="match status" value="1"/>
</dbReference>
<dbReference type="InterPro" id="IPR005119">
    <property type="entry name" value="LysR_subst-bd"/>
</dbReference>
<dbReference type="GO" id="GO:0003700">
    <property type="term" value="F:DNA-binding transcription factor activity"/>
    <property type="evidence" value="ECO:0007669"/>
    <property type="project" value="InterPro"/>
</dbReference>
<accession>A0A1H9KKW6</accession>
<dbReference type="Pfam" id="PF00126">
    <property type="entry name" value="HTH_1"/>
    <property type="match status" value="1"/>
</dbReference>
<dbReference type="GO" id="GO:0043565">
    <property type="term" value="F:sequence-specific DNA binding"/>
    <property type="evidence" value="ECO:0007669"/>
    <property type="project" value="TreeGrafter"/>
</dbReference>
<dbReference type="CDD" id="cd08422">
    <property type="entry name" value="PBP2_CrgA_like"/>
    <property type="match status" value="1"/>
</dbReference>
<dbReference type="AlphaFoldDB" id="A0A1H9KKW6"/>
<evidence type="ECO:0000256" key="1">
    <source>
        <dbReference type="ARBA" id="ARBA00009437"/>
    </source>
</evidence>
<proteinExistence type="inferred from homology"/>
<evidence type="ECO:0000259" key="5">
    <source>
        <dbReference type="PROSITE" id="PS50931"/>
    </source>
</evidence>
<dbReference type="Proteomes" id="UP000198749">
    <property type="component" value="Unassembled WGS sequence"/>
</dbReference>
<dbReference type="InterPro" id="IPR000847">
    <property type="entry name" value="LysR_HTH_N"/>
</dbReference>
<organism evidence="6 7">
    <name type="scientific">Amphritea atlantica</name>
    <dbReference type="NCBI Taxonomy" id="355243"/>
    <lineage>
        <taxon>Bacteria</taxon>
        <taxon>Pseudomonadati</taxon>
        <taxon>Pseudomonadota</taxon>
        <taxon>Gammaproteobacteria</taxon>
        <taxon>Oceanospirillales</taxon>
        <taxon>Oceanospirillaceae</taxon>
        <taxon>Amphritea</taxon>
    </lineage>
</organism>
<keyword evidence="2" id="KW-0805">Transcription regulation</keyword>
<dbReference type="Pfam" id="PF03466">
    <property type="entry name" value="LysR_substrate"/>
    <property type="match status" value="1"/>
</dbReference>
<dbReference type="STRING" id="355243.SAMN03080615_03557"/>
<dbReference type="FunFam" id="1.10.10.10:FF:000001">
    <property type="entry name" value="LysR family transcriptional regulator"/>
    <property type="match status" value="1"/>
</dbReference>
<name>A0A1H9KKW6_9GAMM</name>
<dbReference type="Gene3D" id="3.40.190.290">
    <property type="match status" value="1"/>
</dbReference>
<sequence length="298" mass="33128">MDKLNLMSTFVTVTEAGSFTAAANRLGKTKALVSTHISQLEALLKVRLIIRSTRSMQVTSEGYSYYEQAKKILDDIVNLEAQLLNESQSLVGRLRISAPTTFGELVLMPFIAELTSANPDLKIELQLNDRFVDLISEGFDVALRIGKLADSSLIAKPAGFTRMILCASPEFIAHYGRPDTIEQLADLPCVFDSNYRQAGSWGFLQDKQKVEIKPRIIARVNSALAAANMAFTGRVIAFCPEFAIHSMLEKGELVSLLPQVCNTQIPVNVIYPHRQHLSSRVTTFTQQFIAYWNRQTAA</sequence>
<evidence type="ECO:0000313" key="7">
    <source>
        <dbReference type="Proteomes" id="UP000198749"/>
    </source>
</evidence>
<dbReference type="InterPro" id="IPR036388">
    <property type="entry name" value="WH-like_DNA-bd_sf"/>
</dbReference>
<reference evidence="7" key="1">
    <citation type="submission" date="2016-10" db="EMBL/GenBank/DDBJ databases">
        <authorList>
            <person name="Varghese N."/>
            <person name="Submissions S."/>
        </authorList>
    </citation>
    <scope>NUCLEOTIDE SEQUENCE [LARGE SCALE GENOMIC DNA]</scope>
    <source>
        <strain evidence="7">DSM 18887</strain>
    </source>
</reference>
<comment type="similarity">
    <text evidence="1">Belongs to the LysR transcriptional regulatory family.</text>
</comment>
<dbReference type="PANTHER" id="PTHR30537:SF5">
    <property type="entry name" value="HTH-TYPE TRANSCRIPTIONAL ACTIVATOR TTDR-RELATED"/>
    <property type="match status" value="1"/>
</dbReference>
<dbReference type="Gene3D" id="1.10.10.10">
    <property type="entry name" value="Winged helix-like DNA-binding domain superfamily/Winged helix DNA-binding domain"/>
    <property type="match status" value="1"/>
</dbReference>
<dbReference type="PANTHER" id="PTHR30537">
    <property type="entry name" value="HTH-TYPE TRANSCRIPTIONAL REGULATOR"/>
    <property type="match status" value="1"/>
</dbReference>
<evidence type="ECO:0000256" key="4">
    <source>
        <dbReference type="ARBA" id="ARBA00023163"/>
    </source>
</evidence>
<dbReference type="SUPFAM" id="SSF46785">
    <property type="entry name" value="Winged helix' DNA-binding domain"/>
    <property type="match status" value="1"/>
</dbReference>
<keyword evidence="3" id="KW-0238">DNA-binding</keyword>
<feature type="domain" description="HTH lysR-type" evidence="5">
    <location>
        <begin position="1"/>
        <end position="59"/>
    </location>
</feature>
<dbReference type="GO" id="GO:0006351">
    <property type="term" value="P:DNA-templated transcription"/>
    <property type="evidence" value="ECO:0007669"/>
    <property type="project" value="TreeGrafter"/>
</dbReference>
<gene>
    <name evidence="6" type="ORF">SAMN03080615_03557</name>
</gene>
<dbReference type="EMBL" id="FOGB01000013">
    <property type="protein sequence ID" value="SEQ99709.1"/>
    <property type="molecule type" value="Genomic_DNA"/>
</dbReference>
<evidence type="ECO:0000256" key="3">
    <source>
        <dbReference type="ARBA" id="ARBA00023125"/>
    </source>
</evidence>
<evidence type="ECO:0000256" key="2">
    <source>
        <dbReference type="ARBA" id="ARBA00023015"/>
    </source>
</evidence>
<dbReference type="OrthoDB" id="9815676at2"/>
<keyword evidence="4" id="KW-0804">Transcription</keyword>
<dbReference type="RefSeq" id="WP_091360857.1">
    <property type="nucleotide sequence ID" value="NZ_AP025284.1"/>
</dbReference>
<dbReference type="InterPro" id="IPR036390">
    <property type="entry name" value="WH_DNA-bd_sf"/>
</dbReference>